<organism evidence="1 2">
    <name type="scientific">Bacillus spizizenii (strain ATCC 23059 / NRRL B-14472 / W23)</name>
    <name type="common">Bacillus subtilis subsp. spizizenii</name>
    <dbReference type="NCBI Taxonomy" id="655816"/>
    <lineage>
        <taxon>Bacteria</taxon>
        <taxon>Bacillati</taxon>
        <taxon>Bacillota</taxon>
        <taxon>Bacilli</taxon>
        <taxon>Bacillales</taxon>
        <taxon>Bacillaceae</taxon>
        <taxon>Bacillus</taxon>
    </lineage>
</organism>
<dbReference type="KEGG" id="bss:BSUW23_02250"/>
<proteinExistence type="predicted"/>
<dbReference type="HOGENOM" id="CLU_3247495_0_0_9"/>
<gene>
    <name evidence="1" type="ordered locus">BSUW23_02250</name>
</gene>
<dbReference type="Proteomes" id="UP000002233">
    <property type="component" value="Chromosome"/>
</dbReference>
<evidence type="ECO:0000313" key="1">
    <source>
        <dbReference type="EMBL" id="ADM36508.1"/>
    </source>
</evidence>
<dbReference type="EMBL" id="CP002183">
    <property type="protein sequence ID" value="ADM36508.1"/>
    <property type="molecule type" value="Genomic_DNA"/>
</dbReference>
<name>E0U347_BACSH</name>
<reference evidence="1 2" key="2">
    <citation type="journal article" date="2011" name="Microbiology">
        <title>The genome sequence of Bacillus subtilis subsp. spizizenii W23: insights into speciation within the B. subtilis complex and into the history of B. subtilis genetics.</title>
        <authorList>
            <person name="Zeigler D.R."/>
        </authorList>
    </citation>
    <scope>NUCLEOTIDE SEQUENCE [LARGE SCALE GENOMIC DNA]</scope>
    <source>
        <strain evidence="2">ATCC 23059 / NRRL B-14472 / W23</strain>
    </source>
</reference>
<dbReference type="AlphaFoldDB" id="E0U347"/>
<accession>E0U347</accession>
<reference key="1">
    <citation type="submission" date="2010-08" db="EMBL/GenBank/DDBJ databases">
        <authorList>
            <person name="Zeigler D.R."/>
        </authorList>
    </citation>
    <scope>NUCLEOTIDE SEQUENCE</scope>
    <source>
        <strain>W23</strain>
    </source>
</reference>
<evidence type="ECO:0000313" key="2">
    <source>
        <dbReference type="Proteomes" id="UP000002233"/>
    </source>
</evidence>
<sequence>MQRVVMFAMLKRTKGQMHLLSKQKDQRICPCMFHMFIFINSY</sequence>
<protein>
    <submittedName>
        <fullName evidence="1">Uncharacterized protein</fullName>
    </submittedName>
</protein>